<protein>
    <submittedName>
        <fullName evidence="2">Uncharacterized protein</fullName>
    </submittedName>
</protein>
<accession>A0A0H2RES1</accession>
<dbReference type="EMBL" id="KQ086029">
    <property type="protein sequence ID" value="KLO10324.1"/>
    <property type="molecule type" value="Genomic_DNA"/>
</dbReference>
<organism evidence="2 3">
    <name type="scientific">Schizopora paradoxa</name>
    <dbReference type="NCBI Taxonomy" id="27342"/>
    <lineage>
        <taxon>Eukaryota</taxon>
        <taxon>Fungi</taxon>
        <taxon>Dikarya</taxon>
        <taxon>Basidiomycota</taxon>
        <taxon>Agaricomycotina</taxon>
        <taxon>Agaricomycetes</taxon>
        <taxon>Hymenochaetales</taxon>
        <taxon>Schizoporaceae</taxon>
        <taxon>Schizopora</taxon>
    </lineage>
</organism>
<feature type="compositionally biased region" description="Basic and acidic residues" evidence="1">
    <location>
        <begin position="11"/>
        <end position="23"/>
    </location>
</feature>
<proteinExistence type="predicted"/>
<gene>
    <name evidence="2" type="ORF">SCHPADRAFT_906970</name>
</gene>
<evidence type="ECO:0000313" key="3">
    <source>
        <dbReference type="Proteomes" id="UP000053477"/>
    </source>
</evidence>
<dbReference type="Proteomes" id="UP000053477">
    <property type="component" value="Unassembled WGS sequence"/>
</dbReference>
<dbReference type="AlphaFoldDB" id="A0A0H2RES1"/>
<dbReference type="InParanoid" id="A0A0H2RES1"/>
<name>A0A0H2RES1_9AGAM</name>
<feature type="region of interest" description="Disordered" evidence="1">
    <location>
        <begin position="1"/>
        <end position="26"/>
    </location>
</feature>
<reference evidence="2 3" key="1">
    <citation type="submission" date="2015-04" db="EMBL/GenBank/DDBJ databases">
        <title>Complete genome sequence of Schizopora paradoxa KUC8140, a cosmopolitan wood degrader in East Asia.</title>
        <authorList>
            <consortium name="DOE Joint Genome Institute"/>
            <person name="Min B."/>
            <person name="Park H."/>
            <person name="Jang Y."/>
            <person name="Kim J.-J."/>
            <person name="Kim K.H."/>
            <person name="Pangilinan J."/>
            <person name="Lipzen A."/>
            <person name="Riley R."/>
            <person name="Grigoriev I.V."/>
            <person name="Spatafora J.W."/>
            <person name="Choi I.-G."/>
        </authorList>
    </citation>
    <scope>NUCLEOTIDE SEQUENCE [LARGE SCALE GENOMIC DNA]</scope>
    <source>
        <strain evidence="2 3">KUC8140</strain>
    </source>
</reference>
<sequence length="271" mass="31408">MSVAQAPLLENLDRDHHDQKSKDSLLTARVNGQVVKDKDGPIDNETTFALIRHIVQPPLQWPLIPHLLRLLVQVERTRQHCVLEVEKYLTSLKPNGGLPSQNGALSGEDIKKLQRISKAKSNVSLRKIFQTAILGLCETHIYRLWNSQESYMLPKQMRTYFPSLHIDNASRFSDEVWQHHYLHDSTVTEREEMHNEGLACKVFLDKARKWESEWRISRRKNGEEDDKELFETSFASKFPGPNEETLLKNIHIFIERVEGNVQTLSEYAQST</sequence>
<keyword evidence="3" id="KW-1185">Reference proteome</keyword>
<evidence type="ECO:0000256" key="1">
    <source>
        <dbReference type="SAM" id="MobiDB-lite"/>
    </source>
</evidence>
<evidence type="ECO:0000313" key="2">
    <source>
        <dbReference type="EMBL" id="KLO10324.1"/>
    </source>
</evidence>